<dbReference type="GO" id="GO:0030289">
    <property type="term" value="C:protein phosphatase 4 complex"/>
    <property type="evidence" value="ECO:0007669"/>
    <property type="project" value="InterPro"/>
</dbReference>
<feature type="compositionally biased region" description="Low complexity" evidence="2">
    <location>
        <begin position="263"/>
        <end position="280"/>
    </location>
</feature>
<dbReference type="OrthoDB" id="341898at2759"/>
<feature type="compositionally biased region" description="Acidic residues" evidence="2">
    <location>
        <begin position="198"/>
        <end position="214"/>
    </location>
</feature>
<dbReference type="GO" id="GO:0005737">
    <property type="term" value="C:cytoplasm"/>
    <property type="evidence" value="ECO:0007669"/>
    <property type="project" value="TreeGrafter"/>
</dbReference>
<dbReference type="InterPro" id="IPR015267">
    <property type="entry name" value="PPP4R2"/>
</dbReference>
<evidence type="ECO:0000313" key="3">
    <source>
        <dbReference type="EMBL" id="CAB3374737.1"/>
    </source>
</evidence>
<name>A0A8S1D495_9INSE</name>
<evidence type="ECO:0000313" key="4">
    <source>
        <dbReference type="Proteomes" id="UP000494165"/>
    </source>
</evidence>
<keyword evidence="4" id="KW-1185">Reference proteome</keyword>
<feature type="compositionally biased region" description="Basic and acidic residues" evidence="2">
    <location>
        <begin position="362"/>
        <end position="378"/>
    </location>
</feature>
<dbReference type="GO" id="GO:0005634">
    <property type="term" value="C:nucleus"/>
    <property type="evidence" value="ECO:0007669"/>
    <property type="project" value="TreeGrafter"/>
</dbReference>
<sequence length="390" mass="43905">MEAPLDTEAVLASLKELASERHQKIPQVLEEYLLQVARTGNVVFEAEWDDVKRLLKLKLDNNIDFFQDFCSDLPCDKDFNLHQVRTFLYDRFDFFSRPPFTIQRLVEVLTTSRKQYQRVDKYLRAVEKNLMVVSTVGQEAEFHCEAKFVPHFNYASPTVSKVGQADLIPLQNAALNFDVSSRFSSRVFIKPPHPLMGDESDDEDEDDDMDDDSDVPFIHPALEGMEPMDTSETDSCGLRNGLRKRKLRPEQPECRPSGSETNGQGPQAAAAPAATLTAIEAEQKETEQPPAKVEKPSEENAKQLVNDKEETKQPEPPAQEAEPVPEKEDEEAPQEPQVVQESSPEKAAESSEVSPAAAVVEEVQKAEEIEKPNEEKSEVIFPVTNLYPHP</sequence>
<evidence type="ECO:0000256" key="1">
    <source>
        <dbReference type="ARBA" id="ARBA00009207"/>
    </source>
</evidence>
<feature type="region of interest" description="Disordered" evidence="2">
    <location>
        <begin position="188"/>
        <end position="390"/>
    </location>
</feature>
<dbReference type="PANTHER" id="PTHR16487">
    <property type="entry name" value="PPP4R2-RELATED PROTEIN"/>
    <property type="match status" value="1"/>
</dbReference>
<feature type="compositionally biased region" description="Low complexity" evidence="2">
    <location>
        <begin position="350"/>
        <end position="361"/>
    </location>
</feature>
<dbReference type="Proteomes" id="UP000494165">
    <property type="component" value="Unassembled WGS sequence"/>
</dbReference>
<accession>A0A8S1D495</accession>
<protein>
    <submittedName>
        <fullName evidence="3">Uncharacterized protein</fullName>
    </submittedName>
</protein>
<dbReference type="PANTHER" id="PTHR16487:SF0">
    <property type="entry name" value="PROTEIN PHOSPHATASE 4 REGULATORY SUBUNIT 2-RELATED"/>
    <property type="match status" value="1"/>
</dbReference>
<gene>
    <name evidence="3" type="ORF">CLODIP_2_CD04820</name>
</gene>
<proteinExistence type="inferred from homology"/>
<organism evidence="3 4">
    <name type="scientific">Cloeon dipterum</name>
    <dbReference type="NCBI Taxonomy" id="197152"/>
    <lineage>
        <taxon>Eukaryota</taxon>
        <taxon>Metazoa</taxon>
        <taxon>Ecdysozoa</taxon>
        <taxon>Arthropoda</taxon>
        <taxon>Hexapoda</taxon>
        <taxon>Insecta</taxon>
        <taxon>Pterygota</taxon>
        <taxon>Palaeoptera</taxon>
        <taxon>Ephemeroptera</taxon>
        <taxon>Pisciforma</taxon>
        <taxon>Baetidae</taxon>
        <taxon>Cloeon</taxon>
    </lineage>
</organism>
<dbReference type="EMBL" id="CADEPI010000103">
    <property type="protein sequence ID" value="CAB3374737.1"/>
    <property type="molecule type" value="Genomic_DNA"/>
</dbReference>
<comment type="caution">
    <text evidence="3">The sequence shown here is derived from an EMBL/GenBank/DDBJ whole genome shotgun (WGS) entry which is preliminary data.</text>
</comment>
<feature type="compositionally biased region" description="Basic and acidic residues" evidence="2">
    <location>
        <begin position="281"/>
        <end position="313"/>
    </location>
</feature>
<reference evidence="3 4" key="1">
    <citation type="submission" date="2020-04" db="EMBL/GenBank/DDBJ databases">
        <authorList>
            <person name="Alioto T."/>
            <person name="Alioto T."/>
            <person name="Gomez Garrido J."/>
        </authorList>
    </citation>
    <scope>NUCLEOTIDE SEQUENCE [LARGE SCALE GENOMIC DNA]</scope>
</reference>
<dbReference type="GO" id="GO:0019888">
    <property type="term" value="F:protein phosphatase regulator activity"/>
    <property type="evidence" value="ECO:0007669"/>
    <property type="project" value="InterPro"/>
</dbReference>
<dbReference type="Pfam" id="PF09184">
    <property type="entry name" value="PPP4R2"/>
    <property type="match status" value="1"/>
</dbReference>
<dbReference type="AlphaFoldDB" id="A0A8S1D495"/>
<comment type="similarity">
    <text evidence="1">Belongs to the PPP4R2 family.</text>
</comment>
<evidence type="ECO:0000256" key="2">
    <source>
        <dbReference type="SAM" id="MobiDB-lite"/>
    </source>
</evidence>